<evidence type="ECO:0000313" key="4">
    <source>
        <dbReference type="Proteomes" id="UP001043456"/>
    </source>
</evidence>
<dbReference type="EMBL" id="BHVY01000012">
    <property type="protein sequence ID" value="GIJ92759.1"/>
    <property type="molecule type" value="Genomic_DNA"/>
</dbReference>
<proteinExistence type="predicted"/>
<dbReference type="GeneID" id="67000649"/>
<dbReference type="EMBL" id="BHVY01000013">
    <property type="protein sequence ID" value="GIJ92771.1"/>
    <property type="molecule type" value="Genomic_DNA"/>
</dbReference>
<dbReference type="Proteomes" id="UP001043456">
    <property type="component" value="Unassembled WGS sequence"/>
</dbReference>
<evidence type="ECO:0000313" key="3">
    <source>
        <dbReference type="EMBL" id="GIJ92771.1"/>
    </source>
</evidence>
<accession>A0A9P3EY84</accession>
<name>A0A9P3EY84_9EURO</name>
<evidence type="ECO:0000256" key="1">
    <source>
        <dbReference type="SAM" id="MobiDB-lite"/>
    </source>
</evidence>
<comment type="caution">
    <text evidence="3">The sequence shown here is derived from an EMBL/GenBank/DDBJ whole genome shotgun (WGS) entry which is preliminary data.</text>
</comment>
<feature type="region of interest" description="Disordered" evidence="1">
    <location>
        <begin position="13"/>
        <end position="72"/>
    </location>
</feature>
<keyword evidence="4" id="KW-1185">Reference proteome</keyword>
<organism evidence="3 4">
    <name type="scientific">Aspergillus pseudoviridinutans</name>
    <dbReference type="NCBI Taxonomy" id="1517512"/>
    <lineage>
        <taxon>Eukaryota</taxon>
        <taxon>Fungi</taxon>
        <taxon>Dikarya</taxon>
        <taxon>Ascomycota</taxon>
        <taxon>Pezizomycotina</taxon>
        <taxon>Eurotiomycetes</taxon>
        <taxon>Eurotiomycetidae</taxon>
        <taxon>Eurotiales</taxon>
        <taxon>Aspergillaceae</taxon>
        <taxon>Aspergillus</taxon>
        <taxon>Aspergillus subgen. Fumigati</taxon>
    </lineage>
</organism>
<sequence length="174" mass="19021">MTPLPRLNALRKALASTEPKTVPRVQSRPSHSETLPAPTDIDSHPEEASDEGVSDQALHETEKDGKWEKDSAGAIEASEYPIDVSGSEALTSLIFSSQESGTLHLQIPNKSIAPADFKLTSSDRVLEEMLRDQGYKNDIIHKTARGIQETAPVSETKKSSRAYRFYSGSQADGR</sequence>
<dbReference type="AlphaFoldDB" id="A0A9P3EY84"/>
<dbReference type="RefSeq" id="XP_043163505.1">
    <property type="nucleotide sequence ID" value="XM_043307570.1"/>
</dbReference>
<reference evidence="3 4" key="1">
    <citation type="submission" date="2018-10" db="EMBL/GenBank/DDBJ databases">
        <title>Pan-genome distribution and transcriptional activeness of fungal secondary metabolism genes in Aspergillus section Fumigati.</title>
        <authorList>
            <person name="Takahashi H."/>
            <person name="Umemura M."/>
            <person name="Ninomiya A."/>
            <person name="Kusuya Y."/>
            <person name="Urayama S."/>
            <person name="Shimizu M."/>
            <person name="Watanabe A."/>
            <person name="Kamei K."/>
            <person name="Yaguchi T."/>
            <person name="Hagiwara D."/>
        </authorList>
    </citation>
    <scope>NUCLEOTIDE SEQUENCE [LARGE SCALE GENOMIC DNA]</scope>
    <source>
        <strain evidence="3 4">IFM 55266</strain>
    </source>
</reference>
<feature type="compositionally biased region" description="Basic and acidic residues" evidence="1">
    <location>
        <begin position="57"/>
        <end position="71"/>
    </location>
</feature>
<evidence type="ECO:0000313" key="2">
    <source>
        <dbReference type="EMBL" id="GIJ92759.1"/>
    </source>
</evidence>
<protein>
    <submittedName>
        <fullName evidence="3">Uncharacterized protein</fullName>
    </submittedName>
</protein>
<gene>
    <name evidence="2" type="ORF">Asppvi_002037</name>
    <name evidence="3" type="ORF">Asppvi_002049</name>
</gene>
<dbReference type="OrthoDB" id="4504117at2759"/>